<reference evidence="3" key="1">
    <citation type="submission" date="2018-05" db="EMBL/GenBank/DDBJ databases">
        <authorList>
            <person name="Cea G.-C."/>
            <person name="William W."/>
        </authorList>
    </citation>
    <scope>NUCLEOTIDE SEQUENCE [LARGE SCALE GENOMIC DNA]</scope>
    <source>
        <strain evidence="3">DB21MT 5</strain>
    </source>
</reference>
<keyword evidence="3" id="KW-1185">Reference proteome</keyword>
<keyword evidence="1" id="KW-0812">Transmembrane</keyword>
<keyword evidence="1" id="KW-0472">Membrane</keyword>
<evidence type="ECO:0008006" key="4">
    <source>
        <dbReference type="Google" id="ProtNLM"/>
    </source>
</evidence>
<evidence type="ECO:0000256" key="1">
    <source>
        <dbReference type="SAM" id="Phobius"/>
    </source>
</evidence>
<dbReference type="EMBL" id="LS483250">
    <property type="protein sequence ID" value="SQD79784.1"/>
    <property type="molecule type" value="Genomic_DNA"/>
</dbReference>
<organism evidence="2 3">
    <name type="scientific">Moritella yayanosii</name>
    <dbReference type="NCBI Taxonomy" id="69539"/>
    <lineage>
        <taxon>Bacteria</taxon>
        <taxon>Pseudomonadati</taxon>
        <taxon>Pseudomonadota</taxon>
        <taxon>Gammaproteobacteria</taxon>
        <taxon>Alteromonadales</taxon>
        <taxon>Moritellaceae</taxon>
        <taxon>Moritella</taxon>
    </lineage>
</organism>
<feature type="transmembrane region" description="Helical" evidence="1">
    <location>
        <begin position="21"/>
        <end position="39"/>
    </location>
</feature>
<protein>
    <recommendedName>
        <fullName evidence="4">Tetratricopeptide repeat protein</fullName>
    </recommendedName>
</protein>
<evidence type="ECO:0000313" key="2">
    <source>
        <dbReference type="EMBL" id="SQD79784.1"/>
    </source>
</evidence>
<dbReference type="Proteomes" id="UP000250163">
    <property type="component" value="Chromosome MORIYA"/>
</dbReference>
<keyword evidence="1" id="KW-1133">Transmembrane helix</keyword>
<dbReference type="PROSITE" id="PS51257">
    <property type="entry name" value="PROKAR_LIPOPROTEIN"/>
    <property type="match status" value="1"/>
</dbReference>
<proteinExistence type="predicted"/>
<dbReference type="OrthoDB" id="6292047at2"/>
<dbReference type="AlphaFoldDB" id="A0A330LS40"/>
<evidence type="ECO:0000313" key="3">
    <source>
        <dbReference type="Proteomes" id="UP000250163"/>
    </source>
</evidence>
<dbReference type="NCBIfam" id="NF038257">
    <property type="entry name" value="exopoly_VpsP"/>
    <property type="match status" value="1"/>
</dbReference>
<gene>
    <name evidence="2" type="ORF">MORIYA_3329</name>
</gene>
<dbReference type="RefSeq" id="WP_112716678.1">
    <property type="nucleotide sequence ID" value="NZ_LS483250.1"/>
</dbReference>
<accession>A0A330LS40</accession>
<sequence>MIVRREQEAVTVKRTAVPRTMLVLLLLLGCLYAGYTAFYKGYANAWYYQAEFAINAWAKQGKVTSRSEYDSALAAINKAHALDPSYPHYAHINGRILHWGIISGFEDEAQYTTVRSLYLAAVARRPMWPDVWIDLAITNNYLDGYNVDTQQYLANAIETGPYIKEVISGSMQILLSNWALLSGKDKQLMFDQFAKSVTHPHLLKANLAFATSIGKQKLLCLQLKFKPEYQTVKSTWSYNKYCK</sequence>
<name>A0A330LS40_9GAMM</name>
<dbReference type="KEGG" id="mya:MORIYA_3329"/>